<accession>A0A439DJK1</accession>
<keyword evidence="4" id="KW-1185">Reference proteome</keyword>
<feature type="region of interest" description="Disordered" evidence="1">
    <location>
        <begin position="45"/>
        <end position="101"/>
    </location>
</feature>
<dbReference type="AlphaFoldDB" id="A0A439DJK1"/>
<gene>
    <name evidence="3" type="ORF">EKO27_g503</name>
</gene>
<keyword evidence="2" id="KW-0472">Membrane</keyword>
<evidence type="ECO:0000313" key="4">
    <source>
        <dbReference type="Proteomes" id="UP000286045"/>
    </source>
</evidence>
<proteinExistence type="predicted"/>
<organism evidence="3 4">
    <name type="scientific">Xylaria grammica</name>
    <dbReference type="NCBI Taxonomy" id="363999"/>
    <lineage>
        <taxon>Eukaryota</taxon>
        <taxon>Fungi</taxon>
        <taxon>Dikarya</taxon>
        <taxon>Ascomycota</taxon>
        <taxon>Pezizomycotina</taxon>
        <taxon>Sordariomycetes</taxon>
        <taxon>Xylariomycetidae</taxon>
        <taxon>Xylariales</taxon>
        <taxon>Xylariaceae</taxon>
        <taxon>Xylaria</taxon>
    </lineage>
</organism>
<feature type="compositionally biased region" description="Low complexity" evidence="1">
    <location>
        <begin position="73"/>
        <end position="89"/>
    </location>
</feature>
<evidence type="ECO:0000313" key="3">
    <source>
        <dbReference type="EMBL" id="RWA14594.1"/>
    </source>
</evidence>
<comment type="caution">
    <text evidence="3">The sequence shown here is derived from an EMBL/GenBank/DDBJ whole genome shotgun (WGS) entry which is preliminary data.</text>
</comment>
<dbReference type="EMBL" id="RYZI01000006">
    <property type="protein sequence ID" value="RWA14594.1"/>
    <property type="molecule type" value="Genomic_DNA"/>
</dbReference>
<feature type="compositionally biased region" description="Polar residues" evidence="1">
    <location>
        <begin position="53"/>
        <end position="72"/>
    </location>
</feature>
<sequence>MAGFANTLITAIVASIIAVLGFLGIILVLALYWSNIVRRIAPNRFPEPMSEKSWPSSRGSDVDSSVLSASHGSSPIPSPRSSPRSSTISNDPVLPKAVLKK</sequence>
<keyword evidence="2" id="KW-0812">Transmembrane</keyword>
<name>A0A439DJK1_9PEZI</name>
<evidence type="ECO:0000256" key="2">
    <source>
        <dbReference type="SAM" id="Phobius"/>
    </source>
</evidence>
<keyword evidence="2" id="KW-1133">Transmembrane helix</keyword>
<reference evidence="3 4" key="1">
    <citation type="submission" date="2018-12" db="EMBL/GenBank/DDBJ databases">
        <title>Draft genome sequence of Xylaria grammica IHI A82.</title>
        <authorList>
            <person name="Buettner E."/>
            <person name="Kellner H."/>
        </authorList>
    </citation>
    <scope>NUCLEOTIDE SEQUENCE [LARGE SCALE GENOMIC DNA]</scope>
    <source>
        <strain evidence="3 4">IHI A82</strain>
    </source>
</reference>
<evidence type="ECO:0000256" key="1">
    <source>
        <dbReference type="SAM" id="MobiDB-lite"/>
    </source>
</evidence>
<protein>
    <submittedName>
        <fullName evidence="3">Uncharacterized protein</fullName>
    </submittedName>
</protein>
<feature type="transmembrane region" description="Helical" evidence="2">
    <location>
        <begin position="12"/>
        <end position="34"/>
    </location>
</feature>
<dbReference type="Proteomes" id="UP000286045">
    <property type="component" value="Unassembled WGS sequence"/>
</dbReference>